<dbReference type="Pfam" id="PF00089">
    <property type="entry name" value="Trypsin"/>
    <property type="match status" value="1"/>
</dbReference>
<dbReference type="InterPro" id="IPR018114">
    <property type="entry name" value="TRYPSIN_HIS"/>
</dbReference>
<dbReference type="GO" id="GO:0006508">
    <property type="term" value="P:proteolysis"/>
    <property type="evidence" value="ECO:0007669"/>
    <property type="project" value="UniProtKB-KW"/>
</dbReference>
<proteinExistence type="inferred from homology"/>
<evidence type="ECO:0000313" key="6">
    <source>
        <dbReference type="Proteomes" id="UP000604046"/>
    </source>
</evidence>
<keyword evidence="3" id="KW-0720">Serine protease</keyword>
<dbReference type="InterPro" id="IPR001254">
    <property type="entry name" value="Trypsin_dom"/>
</dbReference>
<dbReference type="FunFam" id="2.40.10.10:FF:000068">
    <property type="entry name" value="transmembrane protease serine 2"/>
    <property type="match status" value="1"/>
</dbReference>
<dbReference type="PANTHER" id="PTHR24276">
    <property type="entry name" value="POLYSERASE-RELATED"/>
    <property type="match status" value="1"/>
</dbReference>
<dbReference type="SMART" id="SM00254">
    <property type="entry name" value="ShKT"/>
    <property type="match status" value="2"/>
</dbReference>
<organism evidence="5 6">
    <name type="scientific">Symbiodinium natans</name>
    <dbReference type="NCBI Taxonomy" id="878477"/>
    <lineage>
        <taxon>Eukaryota</taxon>
        <taxon>Sar</taxon>
        <taxon>Alveolata</taxon>
        <taxon>Dinophyceae</taxon>
        <taxon>Suessiales</taxon>
        <taxon>Symbiodiniaceae</taxon>
        <taxon>Symbiodinium</taxon>
    </lineage>
</organism>
<dbReference type="AlphaFoldDB" id="A0A812R4I7"/>
<dbReference type="OrthoDB" id="418705at2759"/>
<feature type="domain" description="Peptidase S1" evidence="4">
    <location>
        <begin position="257"/>
        <end position="482"/>
    </location>
</feature>
<dbReference type="Gene3D" id="2.40.10.10">
    <property type="entry name" value="Trypsin-like serine proteases"/>
    <property type="match status" value="1"/>
</dbReference>
<dbReference type="InterPro" id="IPR033116">
    <property type="entry name" value="TRYPSIN_SER"/>
</dbReference>
<gene>
    <name evidence="5" type="primary">KLKB1</name>
    <name evidence="5" type="ORF">SNAT2548_LOCUS22804</name>
</gene>
<dbReference type="SMART" id="SM00020">
    <property type="entry name" value="Tryp_SPc"/>
    <property type="match status" value="1"/>
</dbReference>
<evidence type="ECO:0000256" key="1">
    <source>
        <dbReference type="ARBA" id="ARBA00007664"/>
    </source>
</evidence>
<dbReference type="PANTHER" id="PTHR24276:SF98">
    <property type="entry name" value="FI18310P1-RELATED"/>
    <property type="match status" value="1"/>
</dbReference>
<comment type="caution">
    <text evidence="5">The sequence shown here is derived from an EMBL/GenBank/DDBJ whole genome shotgun (WGS) entry which is preliminary data.</text>
</comment>
<evidence type="ECO:0000256" key="2">
    <source>
        <dbReference type="ARBA" id="ARBA00023157"/>
    </source>
</evidence>
<keyword evidence="6" id="KW-1185">Reference proteome</keyword>
<dbReference type="SUPFAM" id="SSF50494">
    <property type="entry name" value="Trypsin-like serine proteases"/>
    <property type="match status" value="1"/>
</dbReference>
<dbReference type="EMBL" id="CAJNDS010002299">
    <property type="protein sequence ID" value="CAE7419278.1"/>
    <property type="molecule type" value="Genomic_DNA"/>
</dbReference>
<dbReference type="PROSITE" id="PS00135">
    <property type="entry name" value="TRYPSIN_SER"/>
    <property type="match status" value="1"/>
</dbReference>
<dbReference type="InterPro" id="IPR009003">
    <property type="entry name" value="Peptidase_S1_PA"/>
</dbReference>
<dbReference type="InterPro" id="IPR003582">
    <property type="entry name" value="ShKT_dom"/>
</dbReference>
<dbReference type="PRINTS" id="PR00722">
    <property type="entry name" value="CHYMOTRYPSIN"/>
</dbReference>
<dbReference type="Proteomes" id="UP000604046">
    <property type="component" value="Unassembled WGS sequence"/>
</dbReference>
<comment type="similarity">
    <text evidence="1">Belongs to the peptidase S1 family.</text>
</comment>
<evidence type="ECO:0000313" key="5">
    <source>
        <dbReference type="EMBL" id="CAE7419278.1"/>
    </source>
</evidence>
<keyword evidence="3" id="KW-0378">Hydrolase</keyword>
<dbReference type="InterPro" id="IPR043504">
    <property type="entry name" value="Peptidase_S1_PA_chymotrypsin"/>
</dbReference>
<dbReference type="CDD" id="cd00190">
    <property type="entry name" value="Tryp_SPc"/>
    <property type="match status" value="1"/>
</dbReference>
<keyword evidence="3" id="KW-0645">Protease</keyword>
<accession>A0A812R4I7</accession>
<dbReference type="PROSITE" id="PS50240">
    <property type="entry name" value="TRYPSIN_DOM"/>
    <property type="match status" value="1"/>
</dbReference>
<reference evidence="5" key="1">
    <citation type="submission" date="2021-02" db="EMBL/GenBank/DDBJ databases">
        <authorList>
            <person name="Dougan E. K."/>
            <person name="Rhodes N."/>
            <person name="Thang M."/>
            <person name="Chan C."/>
        </authorList>
    </citation>
    <scope>NUCLEOTIDE SEQUENCE</scope>
</reference>
<sequence length="544" mass="59202">MIQVGLVSYTYQGRDIFARVFTYLGWINGILASPPSSHMLVPPLCQGSCCDDPEYNDPYGQECGSYASKDCDASSTGFTDAETADLTSKCRSSCKQCPVCEATDSSCCDTVGFQSQSGKACDQFQGVDCSSDPESAEVLQNCPFTCGTCTSGTDCSDSAYFKDVKSHTCPQWKNYDCSRAVEDFSYTQADRDLVLHMCPLSCGTCTMIPTTSTTVGDGLSASISASGATSLIMRNVEGQNSDGKLERTGYDGSDRQVDWGRFADVYPYLVSLQLGSTPTHFCGGTMIRDRWVLTAAHCFFTSTSPLSDVQVWSMKSGQNNSWNKIGVDLLVVHPGYNMESLVHDLALLRLAQPLPDVPLAQLEDSSARYNGSEALLAGWGSIDEACQQYEFILKEGDSFIVDREPCALNGQFFNWTRLICTEHINATGKDMAGAGCGDSGGPLFVMDNGQLVQVGVVSYTAGGRDVFTRVYTYLDWINGVLSSPPSESMMVPPTCWGSCCDDAEYVDRFNEECWTEATCFLQPPASSPCLLRDLRVHQQDLARL</sequence>
<dbReference type="InterPro" id="IPR050430">
    <property type="entry name" value="Peptidase_S1"/>
</dbReference>
<evidence type="ECO:0000256" key="3">
    <source>
        <dbReference type="RuleBase" id="RU363034"/>
    </source>
</evidence>
<name>A0A812R4I7_9DINO</name>
<keyword evidence="2" id="KW-1015">Disulfide bond</keyword>
<dbReference type="PROSITE" id="PS00134">
    <property type="entry name" value="TRYPSIN_HIS"/>
    <property type="match status" value="1"/>
</dbReference>
<protein>
    <submittedName>
        <fullName evidence="5">KLKB1 protein</fullName>
    </submittedName>
</protein>
<evidence type="ECO:0000259" key="4">
    <source>
        <dbReference type="PROSITE" id="PS50240"/>
    </source>
</evidence>
<dbReference type="InterPro" id="IPR001314">
    <property type="entry name" value="Peptidase_S1A"/>
</dbReference>
<dbReference type="GO" id="GO:0004252">
    <property type="term" value="F:serine-type endopeptidase activity"/>
    <property type="evidence" value="ECO:0007669"/>
    <property type="project" value="InterPro"/>
</dbReference>